<comment type="caution">
    <text evidence="5">The sequence shown here is derived from an EMBL/GenBank/DDBJ whole genome shotgun (WGS) entry which is preliminary data.</text>
</comment>
<keyword evidence="2" id="KW-0677">Repeat</keyword>
<dbReference type="InterPro" id="IPR058923">
    <property type="entry name" value="RCC1-like_dom"/>
</dbReference>
<reference evidence="5 6" key="1">
    <citation type="journal article" date="2024" name="Arch. Microbiol.">
        <title>Corallococcus caeni sp. nov., a novel myxobacterium isolated from activated sludge.</title>
        <authorList>
            <person name="Tomita S."/>
            <person name="Nakai R."/>
            <person name="Kuroda K."/>
            <person name="Kurashita H."/>
            <person name="Hatamoto M."/>
            <person name="Yamaguchi T."/>
            <person name="Narihiro T."/>
        </authorList>
    </citation>
    <scope>NUCLEOTIDE SEQUENCE [LARGE SCALE GENOMIC DNA]</scope>
    <source>
        <strain evidence="5 6">NO1</strain>
    </source>
</reference>
<dbReference type="InterPro" id="IPR051553">
    <property type="entry name" value="Ran_GTPase-activating"/>
</dbReference>
<evidence type="ECO:0000313" key="5">
    <source>
        <dbReference type="EMBL" id="GMU10879.1"/>
    </source>
</evidence>
<dbReference type="PROSITE" id="PS50012">
    <property type="entry name" value="RCC1_3"/>
    <property type="match status" value="5"/>
</dbReference>
<name>A0ABQ6R3H9_9BACT</name>
<evidence type="ECO:0000256" key="2">
    <source>
        <dbReference type="ARBA" id="ARBA00022737"/>
    </source>
</evidence>
<dbReference type="PANTHER" id="PTHR45982">
    <property type="entry name" value="REGULATOR OF CHROMOSOME CONDENSATION"/>
    <property type="match status" value="1"/>
</dbReference>
<feature type="chain" id="PRO_5046614519" description="RCC1-like domain-containing protein" evidence="3">
    <location>
        <begin position="29"/>
        <end position="802"/>
    </location>
</feature>
<gene>
    <name evidence="5" type="ORF">ASNO1_71330</name>
</gene>
<dbReference type="InterPro" id="IPR000408">
    <property type="entry name" value="Reg_chr_condens"/>
</dbReference>
<protein>
    <recommendedName>
        <fullName evidence="4">RCC1-like domain-containing protein</fullName>
    </recommendedName>
</protein>
<evidence type="ECO:0000259" key="4">
    <source>
        <dbReference type="Pfam" id="PF25390"/>
    </source>
</evidence>
<dbReference type="PROSITE" id="PS51257">
    <property type="entry name" value="PROKAR_LIPOPROTEIN"/>
    <property type="match status" value="1"/>
</dbReference>
<dbReference type="InterPro" id="IPR009091">
    <property type="entry name" value="RCC1/BLIP-II"/>
</dbReference>
<proteinExistence type="predicted"/>
<dbReference type="RefSeq" id="WP_338282077.1">
    <property type="nucleotide sequence ID" value="NZ_BTTX01000009.1"/>
</dbReference>
<evidence type="ECO:0000313" key="6">
    <source>
        <dbReference type="Proteomes" id="UP001342631"/>
    </source>
</evidence>
<accession>A0ABQ6R3H9</accession>
<feature type="domain" description="RCC1-like" evidence="4">
    <location>
        <begin position="451"/>
        <end position="781"/>
    </location>
</feature>
<dbReference type="Pfam" id="PF13540">
    <property type="entry name" value="RCC1_2"/>
    <property type="match status" value="1"/>
</dbReference>
<feature type="signal peptide" evidence="3">
    <location>
        <begin position="1"/>
        <end position="28"/>
    </location>
</feature>
<dbReference type="Pfam" id="PF25390">
    <property type="entry name" value="WD40_RLD"/>
    <property type="match status" value="1"/>
</dbReference>
<dbReference type="Gene3D" id="2.130.10.30">
    <property type="entry name" value="Regulator of chromosome condensation 1/beta-lactamase-inhibitor protein II"/>
    <property type="match status" value="3"/>
</dbReference>
<keyword evidence="3" id="KW-0732">Signal</keyword>
<evidence type="ECO:0000256" key="1">
    <source>
        <dbReference type="ARBA" id="ARBA00022658"/>
    </source>
</evidence>
<dbReference type="EMBL" id="BTTX01000009">
    <property type="protein sequence ID" value="GMU10879.1"/>
    <property type="molecule type" value="Genomic_DNA"/>
</dbReference>
<dbReference type="PRINTS" id="PR00633">
    <property type="entry name" value="RCCNDNSATION"/>
</dbReference>
<keyword evidence="1" id="KW-0344">Guanine-nucleotide releasing factor</keyword>
<dbReference type="PANTHER" id="PTHR45982:SF1">
    <property type="entry name" value="REGULATOR OF CHROMOSOME CONDENSATION"/>
    <property type="match status" value="1"/>
</dbReference>
<organism evidence="5 6">
    <name type="scientific">Corallococcus caeni</name>
    <dbReference type="NCBI Taxonomy" id="3082388"/>
    <lineage>
        <taxon>Bacteria</taxon>
        <taxon>Pseudomonadati</taxon>
        <taxon>Myxococcota</taxon>
        <taxon>Myxococcia</taxon>
        <taxon>Myxococcales</taxon>
        <taxon>Cystobacterineae</taxon>
        <taxon>Myxococcaceae</taxon>
        <taxon>Corallococcus</taxon>
    </lineage>
</organism>
<keyword evidence="6" id="KW-1185">Reference proteome</keyword>
<dbReference type="SUPFAM" id="SSF50985">
    <property type="entry name" value="RCC1/BLIP-II"/>
    <property type="match status" value="1"/>
</dbReference>
<sequence length="802" mass="83733">MKRTSPRWFRSRGMLGALLLSLSSPWMAACSSGTEAPGPSAPAEQTEAQVTVSIGARDLYAQAAKGRVSAQAFSYADVKSIRVDVYDTSSGSSVPLFKNFDLFTSAEVWTGKLPFLPKAKALLFEARAYNAAGTLLFSGSLNATLNLDFQTVTIPLASATNGAQISIPRIKKISIPSAFASAQSGNITFFVEANVGEALTYSIASSPATGSGAFSPPNGGITLLNTAGAFVSQYAPPTVATETVFNHTVTVTNPAGHSVTTTFTTKVMPPETSSGVIDTSVAVLFNPVINGLNAQRTGTDVKFTATVADDTPEEALTYAWTFTPSTGTTPDPVPAFTTQTNPTTLQHYATTLQGDLKMSVTDTNNGTTTLNYKLTPDQFPDEPVAQGPLDGINTIRGGSNHTCAMLNDGTVRCWGYGNFGQLGYASTNNWGDTQARLPYLAGPVGILGKATKLATGGDHSCVLLDTGLVRCWGRNDFGQLGYNTTQNLGDGEAVTEFGYVNLGGPAIRIATGKDHSCAVMATGKVRCWGRNQYGQLGYGNTNTIGDNEQPWQAGDVDLGSNTATDVVAGEEHTCALLSTGKILCWGRNHFGQLGYSHLLNVGVTNTPSSQTPVEPTGPVAQLGAGRNSTCALLRSGSVICWGNGNSGQTGTDGAYDYYSSCADYSGWCLFRRLPGAGVQNATTQVNLGGVTALQVSVGSEHACALLSTGTVRCWGRNDQGQLGYGNKTQLTLPGAAVDFDGATAYQISASAGHHTCALLSTGKARCWGRGTYGQLGYGNTNPIGDNELPSAAGDIQLLPPTP</sequence>
<dbReference type="Proteomes" id="UP001342631">
    <property type="component" value="Unassembled WGS sequence"/>
</dbReference>
<evidence type="ECO:0000256" key="3">
    <source>
        <dbReference type="SAM" id="SignalP"/>
    </source>
</evidence>